<accession>A0A1L3F861</accession>
<dbReference type="AlphaFoldDB" id="A0A1L3F861"/>
<sequence length="96" mass="10323">MADIETIKCNFIGDFKVGDNILVNGKALCRLSSANESNTFNKLMAVQAGSIVEAALDQIIYRAKNYTTAGVPNIPAEALRKSGTPRSSDLTTSFRP</sequence>
<reference evidence="2 3" key="1">
    <citation type="submission" date="2016-11" db="EMBL/GenBank/DDBJ databases">
        <title>Complete Genome Sequence of Bradyrhizobium sp. strain J5, an isolated from soybean nodule in Hokkaido.</title>
        <authorList>
            <person name="Kanehara K."/>
        </authorList>
    </citation>
    <scope>NUCLEOTIDE SEQUENCE [LARGE SCALE GENOMIC DNA]</scope>
    <source>
        <strain evidence="2 3">J5</strain>
    </source>
</reference>
<evidence type="ECO:0000313" key="3">
    <source>
        <dbReference type="Proteomes" id="UP000181962"/>
    </source>
</evidence>
<evidence type="ECO:0000256" key="1">
    <source>
        <dbReference type="SAM" id="MobiDB-lite"/>
    </source>
</evidence>
<evidence type="ECO:0000313" key="2">
    <source>
        <dbReference type="EMBL" id="APG09491.1"/>
    </source>
</evidence>
<feature type="region of interest" description="Disordered" evidence="1">
    <location>
        <begin position="77"/>
        <end position="96"/>
    </location>
</feature>
<proteinExistence type="predicted"/>
<dbReference type="Proteomes" id="UP000181962">
    <property type="component" value="Chromosome"/>
</dbReference>
<gene>
    <name evidence="2" type="ORF">BKD09_14200</name>
</gene>
<organism evidence="2 3">
    <name type="scientific">Bradyrhizobium japonicum</name>
    <dbReference type="NCBI Taxonomy" id="375"/>
    <lineage>
        <taxon>Bacteria</taxon>
        <taxon>Pseudomonadati</taxon>
        <taxon>Pseudomonadota</taxon>
        <taxon>Alphaproteobacteria</taxon>
        <taxon>Hyphomicrobiales</taxon>
        <taxon>Nitrobacteraceae</taxon>
        <taxon>Bradyrhizobium</taxon>
    </lineage>
</organism>
<dbReference type="EMBL" id="CP017637">
    <property type="protein sequence ID" value="APG09491.1"/>
    <property type="molecule type" value="Genomic_DNA"/>
</dbReference>
<dbReference type="OrthoDB" id="8232607at2"/>
<feature type="compositionally biased region" description="Polar residues" evidence="1">
    <location>
        <begin position="84"/>
        <end position="96"/>
    </location>
</feature>
<protein>
    <submittedName>
        <fullName evidence="2">Uncharacterized protein</fullName>
    </submittedName>
</protein>
<dbReference type="RefSeq" id="WP_071910625.1">
    <property type="nucleotide sequence ID" value="NZ_CP017637.1"/>
</dbReference>
<name>A0A1L3F861_BRAJP</name>